<evidence type="ECO:0000313" key="3">
    <source>
        <dbReference type="EMBL" id="PLW06738.1"/>
    </source>
</evidence>
<comment type="caution">
    <text evidence="4">The sequence shown here is derived from an EMBL/GenBank/DDBJ whole genome shotgun (WGS) entry which is preliminary data.</text>
</comment>
<accession>A0A2N5VGB0</accession>
<sequence length="188" mass="19422">MSFRLITIGSLFSAVLFFGFGSRVVFGDHDDNDELDCHTYTDAHSPTATCNGMYKCAGGCSGYVTASKCISSQQPNASNAPTTTEKCTIGYGKTSANTAICINEKGSFSCTGSADGKAECNGCTPDLNHASPSSSTTTHPADTSNGGSNTVPVVETSAPHGPPHSAGSFMGINIFHLFLSTLISAIFL</sequence>
<dbReference type="EMBL" id="PGCJ01000005">
    <property type="protein sequence ID" value="PLW58100.1"/>
    <property type="molecule type" value="Genomic_DNA"/>
</dbReference>
<gene>
    <name evidence="5" type="ORF">PCANC_04136</name>
    <name evidence="3" type="ORF">PCANC_28055</name>
    <name evidence="4" type="ORF">PCASD_05076</name>
</gene>
<organism evidence="4 7">
    <name type="scientific">Puccinia coronata f. sp. avenae</name>
    <dbReference type="NCBI Taxonomy" id="200324"/>
    <lineage>
        <taxon>Eukaryota</taxon>
        <taxon>Fungi</taxon>
        <taxon>Dikarya</taxon>
        <taxon>Basidiomycota</taxon>
        <taxon>Pucciniomycotina</taxon>
        <taxon>Pucciniomycetes</taxon>
        <taxon>Pucciniales</taxon>
        <taxon>Pucciniaceae</taxon>
        <taxon>Puccinia</taxon>
    </lineage>
</organism>
<keyword evidence="6" id="KW-1185">Reference proteome</keyword>
<protein>
    <recommendedName>
        <fullName evidence="8">Secreted protein</fullName>
    </recommendedName>
</protein>
<feature type="signal peptide" evidence="2">
    <location>
        <begin position="1"/>
        <end position="27"/>
    </location>
</feature>
<dbReference type="AlphaFoldDB" id="A0A2N5VGB0"/>
<proteinExistence type="predicted"/>
<evidence type="ECO:0000313" key="4">
    <source>
        <dbReference type="EMBL" id="PLW49029.1"/>
    </source>
</evidence>
<dbReference type="Proteomes" id="UP000235392">
    <property type="component" value="Unassembled WGS sequence"/>
</dbReference>
<evidence type="ECO:0000256" key="2">
    <source>
        <dbReference type="SAM" id="SignalP"/>
    </source>
</evidence>
<dbReference type="OrthoDB" id="2495341at2759"/>
<keyword evidence="2" id="KW-0732">Signal</keyword>
<evidence type="ECO:0000313" key="5">
    <source>
        <dbReference type="EMBL" id="PLW58100.1"/>
    </source>
</evidence>
<feature type="region of interest" description="Disordered" evidence="1">
    <location>
        <begin position="131"/>
        <end position="162"/>
    </location>
</feature>
<evidence type="ECO:0008006" key="8">
    <source>
        <dbReference type="Google" id="ProtNLM"/>
    </source>
</evidence>
<dbReference type="EMBL" id="PGCI01000019">
    <property type="protein sequence ID" value="PLW49029.1"/>
    <property type="molecule type" value="Genomic_DNA"/>
</dbReference>
<evidence type="ECO:0000256" key="1">
    <source>
        <dbReference type="SAM" id="MobiDB-lite"/>
    </source>
</evidence>
<feature type="compositionally biased region" description="Low complexity" evidence="1">
    <location>
        <begin position="131"/>
        <end position="144"/>
    </location>
</feature>
<dbReference type="Proteomes" id="UP000235388">
    <property type="component" value="Unassembled WGS sequence"/>
</dbReference>
<evidence type="ECO:0000313" key="6">
    <source>
        <dbReference type="Proteomes" id="UP000235388"/>
    </source>
</evidence>
<dbReference type="EMBL" id="PGCJ01001288">
    <property type="protein sequence ID" value="PLW06738.1"/>
    <property type="molecule type" value="Genomic_DNA"/>
</dbReference>
<name>A0A2N5VGB0_9BASI</name>
<reference evidence="6 7" key="1">
    <citation type="submission" date="2017-11" db="EMBL/GenBank/DDBJ databases">
        <title>De novo assembly and phasing of dikaryotic genomes from two isolates of Puccinia coronata f. sp. avenae, the causal agent of oat crown rust.</title>
        <authorList>
            <person name="Miller M.E."/>
            <person name="Zhang Y."/>
            <person name="Omidvar V."/>
            <person name="Sperschneider J."/>
            <person name="Schwessinger B."/>
            <person name="Raley C."/>
            <person name="Palmer J.M."/>
            <person name="Garnica D."/>
            <person name="Upadhyaya N."/>
            <person name="Rathjen J."/>
            <person name="Taylor J.M."/>
            <person name="Park R.F."/>
            <person name="Dodds P.N."/>
            <person name="Hirsch C.D."/>
            <person name="Kianian S.F."/>
            <person name="Figueroa M."/>
        </authorList>
    </citation>
    <scope>NUCLEOTIDE SEQUENCE [LARGE SCALE GENOMIC DNA]</scope>
    <source>
        <strain evidence="3">12NC29</strain>
        <strain evidence="4">12SD80</strain>
    </source>
</reference>
<evidence type="ECO:0000313" key="7">
    <source>
        <dbReference type="Proteomes" id="UP000235392"/>
    </source>
</evidence>
<feature type="chain" id="PRO_5015084027" description="Secreted protein" evidence="2">
    <location>
        <begin position="28"/>
        <end position="188"/>
    </location>
</feature>